<reference evidence="2" key="2">
    <citation type="submission" date="2020-10" db="UniProtKB">
        <authorList>
            <consortium name="WormBaseParasite"/>
        </authorList>
    </citation>
    <scope>IDENTIFICATION</scope>
</reference>
<reference evidence="1" key="1">
    <citation type="journal article" date="2013" name="Genetics">
        <title>The draft genome and transcriptome of Panagrellus redivivus are shaped by the harsh demands of a free-living lifestyle.</title>
        <authorList>
            <person name="Srinivasan J."/>
            <person name="Dillman A.R."/>
            <person name="Macchietto M.G."/>
            <person name="Heikkinen L."/>
            <person name="Lakso M."/>
            <person name="Fracchia K.M."/>
            <person name="Antoshechkin I."/>
            <person name="Mortazavi A."/>
            <person name="Wong G."/>
            <person name="Sternberg P.W."/>
        </authorList>
    </citation>
    <scope>NUCLEOTIDE SEQUENCE [LARGE SCALE GENOMIC DNA]</scope>
    <source>
        <strain evidence="1">MT8872</strain>
    </source>
</reference>
<keyword evidence="1" id="KW-1185">Reference proteome</keyword>
<evidence type="ECO:0000313" key="2">
    <source>
        <dbReference type="WBParaSite" id="Pan_g2247.t1"/>
    </source>
</evidence>
<dbReference type="WBParaSite" id="Pan_g2247.t1">
    <property type="protein sequence ID" value="Pan_g2247.t1"/>
    <property type="gene ID" value="Pan_g2247"/>
</dbReference>
<name>A0A7E4VKX5_PANRE</name>
<dbReference type="Proteomes" id="UP000492821">
    <property type="component" value="Unassembled WGS sequence"/>
</dbReference>
<evidence type="ECO:0000313" key="1">
    <source>
        <dbReference type="Proteomes" id="UP000492821"/>
    </source>
</evidence>
<organism evidence="1 2">
    <name type="scientific">Panagrellus redivivus</name>
    <name type="common">Microworm</name>
    <dbReference type="NCBI Taxonomy" id="6233"/>
    <lineage>
        <taxon>Eukaryota</taxon>
        <taxon>Metazoa</taxon>
        <taxon>Ecdysozoa</taxon>
        <taxon>Nematoda</taxon>
        <taxon>Chromadorea</taxon>
        <taxon>Rhabditida</taxon>
        <taxon>Tylenchina</taxon>
        <taxon>Panagrolaimomorpha</taxon>
        <taxon>Panagrolaimoidea</taxon>
        <taxon>Panagrolaimidae</taxon>
        <taxon>Panagrellus</taxon>
    </lineage>
</organism>
<proteinExistence type="predicted"/>
<accession>A0A7E4VKX5</accession>
<sequence length="356" mass="40065">MSSMWDVVPDYSVYNYTLPIMIEFTPREWALGRDMGLLTTDVFSSTLSQLTFGVVVYPFGERFEAEPRPSIGITCNNVDGPIFVEARATVVWGQFEDNVNVNSAAFNTVQEYRFDFGHCFDCQDLSLHVFVYLTANLRWNYAIYQAFDLTSFGILYSEKETVPVPLVIQKVAQGVALTPAETYQSTQLPSSAFVLPLSFDVPAFDTPYLLAVDFNHSATPTITDDADDYDDTKLYVADCVMIRGAASHLNLQRNFSQGNSFLCPTFADTVTHLGYCSFQKPHTTVPNLLKIISPLLNPFRGIGQDFIMLAEDILQQVMKRRTVGLQLRQQLPSRIGRRLGCLGKVVRDLLRRTHTS</sequence>
<dbReference type="AlphaFoldDB" id="A0A7E4VKX5"/>
<protein>
    <submittedName>
        <fullName evidence="2">BPI2 domain-containing protein</fullName>
    </submittedName>
</protein>